<feature type="region of interest" description="Disordered" evidence="1">
    <location>
        <begin position="427"/>
        <end position="463"/>
    </location>
</feature>
<dbReference type="AlphaFoldDB" id="A0A1J4KEZ4"/>
<organism evidence="3 4">
    <name type="scientific">Tritrichomonas foetus</name>
    <dbReference type="NCBI Taxonomy" id="1144522"/>
    <lineage>
        <taxon>Eukaryota</taxon>
        <taxon>Metamonada</taxon>
        <taxon>Parabasalia</taxon>
        <taxon>Tritrichomonadida</taxon>
        <taxon>Tritrichomonadidae</taxon>
        <taxon>Tritrichomonas</taxon>
    </lineage>
</organism>
<keyword evidence="2" id="KW-0812">Transmembrane</keyword>
<feature type="transmembrane region" description="Helical" evidence="2">
    <location>
        <begin position="366"/>
        <end position="387"/>
    </location>
</feature>
<dbReference type="Proteomes" id="UP000179807">
    <property type="component" value="Unassembled WGS sequence"/>
</dbReference>
<name>A0A1J4KEZ4_9EUKA</name>
<feature type="transmembrane region" description="Helical" evidence="2">
    <location>
        <begin position="399"/>
        <end position="416"/>
    </location>
</feature>
<evidence type="ECO:0000313" key="4">
    <source>
        <dbReference type="Proteomes" id="UP000179807"/>
    </source>
</evidence>
<evidence type="ECO:0008006" key="5">
    <source>
        <dbReference type="Google" id="ProtNLM"/>
    </source>
</evidence>
<dbReference type="PANTHER" id="PTHR31918">
    <property type="entry name" value="TRANSMEMBRANE PROTEIN 181"/>
    <property type="match status" value="1"/>
</dbReference>
<gene>
    <name evidence="3" type="ORF">TRFO_20826</name>
</gene>
<dbReference type="InterPro" id="IPR040416">
    <property type="entry name" value="TMEM181"/>
</dbReference>
<feature type="transmembrane region" description="Helical" evidence="2">
    <location>
        <begin position="335"/>
        <end position="354"/>
    </location>
</feature>
<evidence type="ECO:0000256" key="2">
    <source>
        <dbReference type="SAM" id="Phobius"/>
    </source>
</evidence>
<keyword evidence="2" id="KW-0472">Membrane</keyword>
<dbReference type="RefSeq" id="XP_068363161.1">
    <property type="nucleotide sequence ID" value="XM_068501610.1"/>
</dbReference>
<dbReference type="PANTHER" id="PTHR31918:SF1">
    <property type="entry name" value="TRANSMEMBRANE PROTEIN 181"/>
    <property type="match status" value="1"/>
</dbReference>
<evidence type="ECO:0000313" key="3">
    <source>
        <dbReference type="EMBL" id="OHT10025.1"/>
    </source>
</evidence>
<dbReference type="VEuPathDB" id="TrichDB:TRFO_20826"/>
<feature type="transmembrane region" description="Helical" evidence="2">
    <location>
        <begin position="295"/>
        <end position="315"/>
    </location>
</feature>
<sequence>MSNFLPEDSSKQFDLVEYENQPNADGLFLDNVSYKTLLITFLLFLCFESPYIYAGFTSSQYVNSTTLFYPLSQDVSKQEAEATVILSPFSPHHKFIRMDTTLLRKQTNRTEFRSDPLEVVRTIELSQYGKLVKNLTKPILRYTCTFEENKFESNRIWLMSEKIDGFDSLNISFSFKSVFNDIRGFNFRYEFGDPNTIKFASNIRLLLSFCAIYAYIGFIYCLRNGLNSILQYFSLTLGFFAIISTNPINQYLENPTLHALTPILMATFLAIFRIFAFFIFDTIIHNSNHANKQWAVLYTSFVAIYAIVEARVGLYDYDIFEYAGKRGLNLFDKTLIAFHITYCIVILLMFAFSYRLATKHNKFYSLVYGIFISMSVIVTILSEILLGSLNITRNTPMSLFFYQATHIIITIVFLFFQHTPETGYKNVDLTQPDLGNDDDGQAGIAPDVESSIGEEESEEEEEE</sequence>
<protein>
    <recommendedName>
        <fullName evidence="5">Intimal thickness related receptor IRP domain-containing protein</fullName>
    </recommendedName>
</protein>
<keyword evidence="4" id="KW-1185">Reference proteome</keyword>
<dbReference type="GeneID" id="94836314"/>
<accession>A0A1J4KEZ4</accession>
<dbReference type="GO" id="GO:0015643">
    <property type="term" value="F:toxic substance binding"/>
    <property type="evidence" value="ECO:0007669"/>
    <property type="project" value="InterPro"/>
</dbReference>
<feature type="compositionally biased region" description="Acidic residues" evidence="1">
    <location>
        <begin position="452"/>
        <end position="463"/>
    </location>
</feature>
<feature type="transmembrane region" description="Helical" evidence="2">
    <location>
        <begin position="229"/>
        <end position="248"/>
    </location>
</feature>
<dbReference type="EMBL" id="MLAK01000623">
    <property type="protein sequence ID" value="OHT10025.1"/>
    <property type="molecule type" value="Genomic_DNA"/>
</dbReference>
<keyword evidence="2" id="KW-1133">Transmembrane helix</keyword>
<feature type="transmembrane region" description="Helical" evidence="2">
    <location>
        <begin position="203"/>
        <end position="222"/>
    </location>
</feature>
<proteinExistence type="predicted"/>
<comment type="caution">
    <text evidence="3">The sequence shown here is derived from an EMBL/GenBank/DDBJ whole genome shotgun (WGS) entry which is preliminary data.</text>
</comment>
<reference evidence="3" key="1">
    <citation type="submission" date="2016-10" db="EMBL/GenBank/DDBJ databases">
        <authorList>
            <person name="Benchimol M."/>
            <person name="Almeida L.G."/>
            <person name="Vasconcelos A.T."/>
            <person name="Perreira-Neves A."/>
            <person name="Rosa I.A."/>
            <person name="Tasca T."/>
            <person name="Bogo M.R."/>
            <person name="de Souza W."/>
        </authorList>
    </citation>
    <scope>NUCLEOTIDE SEQUENCE [LARGE SCALE GENOMIC DNA]</scope>
    <source>
        <strain evidence="3">K</strain>
    </source>
</reference>
<feature type="transmembrane region" description="Helical" evidence="2">
    <location>
        <begin position="260"/>
        <end position="283"/>
    </location>
</feature>
<evidence type="ECO:0000256" key="1">
    <source>
        <dbReference type="SAM" id="MobiDB-lite"/>
    </source>
</evidence>